<dbReference type="PANTHER" id="PTHR43685:SF2">
    <property type="entry name" value="GLYCOSYLTRANSFERASE 2-LIKE DOMAIN-CONTAINING PROTEIN"/>
    <property type="match status" value="1"/>
</dbReference>
<dbReference type="PANTHER" id="PTHR43685">
    <property type="entry name" value="GLYCOSYLTRANSFERASE"/>
    <property type="match status" value="1"/>
</dbReference>
<proteinExistence type="predicted"/>
<evidence type="ECO:0000313" key="3">
    <source>
        <dbReference type="Proteomes" id="UP000727907"/>
    </source>
</evidence>
<reference evidence="2 3" key="1">
    <citation type="submission" date="2021-06" db="EMBL/GenBank/DDBJ databases">
        <authorList>
            <person name="Lee D.H."/>
        </authorList>
    </citation>
    <scope>NUCLEOTIDE SEQUENCE [LARGE SCALE GENOMIC DNA]</scope>
    <source>
        <strain evidence="2 3">MMS21-HV4-11</strain>
    </source>
</reference>
<evidence type="ECO:0000313" key="2">
    <source>
        <dbReference type="EMBL" id="MBU8875435.1"/>
    </source>
</evidence>
<protein>
    <submittedName>
        <fullName evidence="2">Glycosyltransferase</fullName>
    </submittedName>
</protein>
<sequence length="307" mass="35235">MSDISVVIPTFNRLWALPQAVESCRSAGGNVEIVVIDDGSTDGTWDWLQAQQDIVAIRTDNWGKDWAVETALAAARGEYVRFLDSDDWLCEDANADQLALARETGADLVVAGYEDYDEESGERHVNAWSDCDDFIAQQLGEGWASHYSAFLFRRELIRGIPHRQDFALRDDRLFILEVAMRQPRLAVYRQPAFVHRRHGGERLQYTAGFKRDLGYWTHIAIYRKVLGLLEQRGELTPRRKQAAIRTLWPNVRSFAKAYPREAAEVVDWIYRLDPQFVPPVRPALALAYRLLGFAMTERLLRLRSLPQ</sequence>
<accession>A0ABS6IN40</accession>
<organism evidence="2 3">
    <name type="scientific">Reyranella humidisoli</name>
    <dbReference type="NCBI Taxonomy" id="2849149"/>
    <lineage>
        <taxon>Bacteria</taxon>
        <taxon>Pseudomonadati</taxon>
        <taxon>Pseudomonadota</taxon>
        <taxon>Alphaproteobacteria</taxon>
        <taxon>Hyphomicrobiales</taxon>
        <taxon>Reyranellaceae</taxon>
        <taxon>Reyranella</taxon>
    </lineage>
</organism>
<gene>
    <name evidence="2" type="ORF">KQ910_16795</name>
</gene>
<dbReference type="Proteomes" id="UP000727907">
    <property type="component" value="Unassembled WGS sequence"/>
</dbReference>
<dbReference type="RefSeq" id="WP_216962656.1">
    <property type="nucleotide sequence ID" value="NZ_JAHOPB010000001.1"/>
</dbReference>
<evidence type="ECO:0000259" key="1">
    <source>
        <dbReference type="Pfam" id="PF00535"/>
    </source>
</evidence>
<name>A0ABS6IN40_9HYPH</name>
<dbReference type="Pfam" id="PF00535">
    <property type="entry name" value="Glycos_transf_2"/>
    <property type="match status" value="1"/>
</dbReference>
<dbReference type="InterPro" id="IPR001173">
    <property type="entry name" value="Glyco_trans_2-like"/>
</dbReference>
<dbReference type="InterPro" id="IPR050834">
    <property type="entry name" value="Glycosyltransf_2"/>
</dbReference>
<comment type="caution">
    <text evidence="2">The sequence shown here is derived from an EMBL/GenBank/DDBJ whole genome shotgun (WGS) entry which is preliminary data.</text>
</comment>
<feature type="domain" description="Glycosyltransferase 2-like" evidence="1">
    <location>
        <begin position="5"/>
        <end position="155"/>
    </location>
</feature>
<dbReference type="EMBL" id="JAHOPB010000001">
    <property type="protein sequence ID" value="MBU8875435.1"/>
    <property type="molecule type" value="Genomic_DNA"/>
</dbReference>
<keyword evidence="3" id="KW-1185">Reference proteome</keyword>